<dbReference type="GO" id="GO:0005886">
    <property type="term" value="C:plasma membrane"/>
    <property type="evidence" value="ECO:0007669"/>
    <property type="project" value="UniProtKB-SubCell"/>
</dbReference>
<dbReference type="AlphaFoldDB" id="A0A9W6MPI5"/>
<evidence type="ECO:0000256" key="4">
    <source>
        <dbReference type="ARBA" id="ARBA00022475"/>
    </source>
</evidence>
<feature type="transmembrane region" description="Helical" evidence="8">
    <location>
        <begin position="99"/>
        <end position="119"/>
    </location>
</feature>
<dbReference type="InterPro" id="IPR052017">
    <property type="entry name" value="TSUP"/>
</dbReference>
<evidence type="ECO:0000256" key="1">
    <source>
        <dbReference type="ARBA" id="ARBA00004651"/>
    </source>
</evidence>
<reference evidence="9" key="2">
    <citation type="submission" date="2023-01" db="EMBL/GenBank/DDBJ databases">
        <authorList>
            <person name="Sun Q."/>
            <person name="Evtushenko L."/>
        </authorList>
    </citation>
    <scope>NUCLEOTIDE SEQUENCE</scope>
    <source>
        <strain evidence="9">VKM B-1513</strain>
    </source>
</reference>
<keyword evidence="7 8" id="KW-0472">Membrane</keyword>
<keyword evidence="4 8" id="KW-1003">Cell membrane</keyword>
<keyword evidence="6 8" id="KW-1133">Transmembrane helix</keyword>
<evidence type="ECO:0000256" key="8">
    <source>
        <dbReference type="RuleBase" id="RU363041"/>
    </source>
</evidence>
<comment type="caution">
    <text evidence="9">The sequence shown here is derived from an EMBL/GenBank/DDBJ whole genome shotgun (WGS) entry which is preliminary data.</text>
</comment>
<keyword evidence="5 8" id="KW-0812">Transmembrane</keyword>
<dbReference type="Proteomes" id="UP001143486">
    <property type="component" value="Unassembled WGS sequence"/>
</dbReference>
<evidence type="ECO:0000256" key="7">
    <source>
        <dbReference type="ARBA" id="ARBA00023136"/>
    </source>
</evidence>
<proteinExistence type="inferred from homology"/>
<dbReference type="Pfam" id="PF01925">
    <property type="entry name" value="TauE"/>
    <property type="match status" value="1"/>
</dbReference>
<sequence length="249" mass="24799">MPDLLILIAAAFAAGVLNTLAGGGTFLTFPALVLTGMPPVAANATSAVAVLPGYAGGMAGYRRELGTLPRAQLLHQAGTALAGGLAGAGLLLLTPDTAFTQIIPALMLVATLSFAFGDALRARLAGTTATGRIASTAELFLVCAYGGYFNGGLGIMLLALFALQGMTRLHTMNGLKTAVSLIVSAISVAAFALAGLVAWTPALAMMAAATAGGYLGAPLARVLPDSVVRGVIIATGGLMTAIFALRALA</sequence>
<gene>
    <name evidence="9" type="ORF">GCM10017621_24870</name>
</gene>
<keyword evidence="3" id="KW-0813">Transport</keyword>
<feature type="transmembrane region" description="Helical" evidence="8">
    <location>
        <begin position="227"/>
        <end position="248"/>
    </location>
</feature>
<comment type="similarity">
    <text evidence="2 8">Belongs to the 4-toluene sulfonate uptake permease (TSUP) (TC 2.A.102) family.</text>
</comment>
<evidence type="ECO:0000256" key="3">
    <source>
        <dbReference type="ARBA" id="ARBA00022448"/>
    </source>
</evidence>
<dbReference type="PANTHER" id="PTHR30269">
    <property type="entry name" value="TRANSMEMBRANE PROTEIN YFCA"/>
    <property type="match status" value="1"/>
</dbReference>
<feature type="transmembrane region" description="Helical" evidence="8">
    <location>
        <begin position="139"/>
        <end position="162"/>
    </location>
</feature>
<feature type="transmembrane region" description="Helical" evidence="8">
    <location>
        <begin position="40"/>
        <end position="61"/>
    </location>
</feature>
<dbReference type="EMBL" id="BSFE01000007">
    <property type="protein sequence ID" value="GLK52979.1"/>
    <property type="molecule type" value="Genomic_DNA"/>
</dbReference>
<evidence type="ECO:0000256" key="6">
    <source>
        <dbReference type="ARBA" id="ARBA00022989"/>
    </source>
</evidence>
<evidence type="ECO:0000256" key="5">
    <source>
        <dbReference type="ARBA" id="ARBA00022692"/>
    </source>
</evidence>
<evidence type="ECO:0000313" key="9">
    <source>
        <dbReference type="EMBL" id="GLK52979.1"/>
    </source>
</evidence>
<comment type="subcellular location">
    <subcellularLocation>
        <location evidence="1 8">Cell membrane</location>
        <topology evidence="1 8">Multi-pass membrane protein</topology>
    </subcellularLocation>
</comment>
<dbReference type="InterPro" id="IPR002781">
    <property type="entry name" value="TM_pro_TauE-like"/>
</dbReference>
<evidence type="ECO:0000256" key="2">
    <source>
        <dbReference type="ARBA" id="ARBA00009142"/>
    </source>
</evidence>
<name>A0A9W6MPI5_9PROT</name>
<feature type="transmembrane region" description="Helical" evidence="8">
    <location>
        <begin position="73"/>
        <end position="93"/>
    </location>
</feature>
<dbReference type="RefSeq" id="WP_271187338.1">
    <property type="nucleotide sequence ID" value="NZ_BSFE01000007.1"/>
</dbReference>
<accession>A0A9W6MPI5</accession>
<organism evidence="9 10">
    <name type="scientific">Maricaulis virginensis</name>
    <dbReference type="NCBI Taxonomy" id="144022"/>
    <lineage>
        <taxon>Bacteria</taxon>
        <taxon>Pseudomonadati</taxon>
        <taxon>Pseudomonadota</taxon>
        <taxon>Alphaproteobacteria</taxon>
        <taxon>Maricaulales</taxon>
        <taxon>Maricaulaceae</taxon>
        <taxon>Maricaulis</taxon>
    </lineage>
</organism>
<reference evidence="9" key="1">
    <citation type="journal article" date="2014" name="Int. J. Syst. Evol. Microbiol.">
        <title>Complete genome sequence of Corynebacterium casei LMG S-19264T (=DSM 44701T), isolated from a smear-ripened cheese.</title>
        <authorList>
            <consortium name="US DOE Joint Genome Institute (JGI-PGF)"/>
            <person name="Walter F."/>
            <person name="Albersmeier A."/>
            <person name="Kalinowski J."/>
            <person name="Ruckert C."/>
        </authorList>
    </citation>
    <scope>NUCLEOTIDE SEQUENCE</scope>
    <source>
        <strain evidence="9">VKM B-1513</strain>
    </source>
</reference>
<dbReference type="PANTHER" id="PTHR30269:SF0">
    <property type="entry name" value="MEMBRANE TRANSPORTER PROTEIN YFCA-RELATED"/>
    <property type="match status" value="1"/>
</dbReference>
<feature type="transmembrane region" description="Helical" evidence="8">
    <location>
        <begin position="182"/>
        <end position="215"/>
    </location>
</feature>
<keyword evidence="10" id="KW-1185">Reference proteome</keyword>
<evidence type="ECO:0000313" key="10">
    <source>
        <dbReference type="Proteomes" id="UP001143486"/>
    </source>
</evidence>
<protein>
    <recommendedName>
        <fullName evidence="8">Probable membrane transporter protein</fullName>
    </recommendedName>
</protein>